<keyword evidence="2" id="KW-1185">Reference proteome</keyword>
<reference evidence="1 2" key="1">
    <citation type="journal article" date="2020" name="Mol. Biol. Evol.">
        <title>Distinct Expression and Methylation Patterns for Genes with Different Fates following a Single Whole-Genome Duplication in Flowering Plants.</title>
        <authorList>
            <person name="Shi T."/>
            <person name="Rahmani R.S."/>
            <person name="Gugger P.F."/>
            <person name="Wang M."/>
            <person name="Li H."/>
            <person name="Zhang Y."/>
            <person name="Li Z."/>
            <person name="Wang Q."/>
            <person name="Van de Peer Y."/>
            <person name="Marchal K."/>
            <person name="Chen J."/>
        </authorList>
    </citation>
    <scope>NUCLEOTIDE SEQUENCE [LARGE SCALE GENOMIC DNA]</scope>
    <source>
        <tissue evidence="1">Leaf</tissue>
    </source>
</reference>
<protein>
    <submittedName>
        <fullName evidence="1">Uncharacterized protein</fullName>
    </submittedName>
</protein>
<name>A0A822ZK91_NELNU</name>
<dbReference type="AlphaFoldDB" id="A0A822ZK91"/>
<evidence type="ECO:0000313" key="1">
    <source>
        <dbReference type="EMBL" id="DAD45143.1"/>
    </source>
</evidence>
<comment type="caution">
    <text evidence="1">The sequence shown here is derived from an EMBL/GenBank/DDBJ whole genome shotgun (WGS) entry which is preliminary data.</text>
</comment>
<dbReference type="Proteomes" id="UP000607653">
    <property type="component" value="Unassembled WGS sequence"/>
</dbReference>
<organism evidence="1 2">
    <name type="scientific">Nelumbo nucifera</name>
    <name type="common">Sacred lotus</name>
    <dbReference type="NCBI Taxonomy" id="4432"/>
    <lineage>
        <taxon>Eukaryota</taxon>
        <taxon>Viridiplantae</taxon>
        <taxon>Streptophyta</taxon>
        <taxon>Embryophyta</taxon>
        <taxon>Tracheophyta</taxon>
        <taxon>Spermatophyta</taxon>
        <taxon>Magnoliopsida</taxon>
        <taxon>Proteales</taxon>
        <taxon>Nelumbonaceae</taxon>
        <taxon>Nelumbo</taxon>
    </lineage>
</organism>
<sequence>MFVWFEGRFWWNEKGKMGGNFNTRVSHSRETLERERGSYYLNTGVSHSSLLGNNRMNHSFHILRGTLSF</sequence>
<gene>
    <name evidence="1" type="ORF">HUJ06_003373</name>
</gene>
<proteinExistence type="predicted"/>
<evidence type="ECO:0000313" key="2">
    <source>
        <dbReference type="Proteomes" id="UP000607653"/>
    </source>
</evidence>
<dbReference type="EMBL" id="DUZY01000007">
    <property type="protein sequence ID" value="DAD45143.1"/>
    <property type="molecule type" value="Genomic_DNA"/>
</dbReference>
<accession>A0A822ZK91</accession>